<proteinExistence type="predicted"/>
<evidence type="ECO:0000313" key="1">
    <source>
        <dbReference type="EMBL" id="KHG04110.1"/>
    </source>
</evidence>
<dbReference type="Proteomes" id="UP000032142">
    <property type="component" value="Unassembled WGS sequence"/>
</dbReference>
<organism evidence="1 2">
    <name type="scientific">Gossypium arboreum</name>
    <name type="common">Tree cotton</name>
    <name type="synonym">Gossypium nanking</name>
    <dbReference type="NCBI Taxonomy" id="29729"/>
    <lineage>
        <taxon>Eukaryota</taxon>
        <taxon>Viridiplantae</taxon>
        <taxon>Streptophyta</taxon>
        <taxon>Embryophyta</taxon>
        <taxon>Tracheophyta</taxon>
        <taxon>Spermatophyta</taxon>
        <taxon>Magnoliopsida</taxon>
        <taxon>eudicotyledons</taxon>
        <taxon>Gunneridae</taxon>
        <taxon>Pentapetalae</taxon>
        <taxon>rosids</taxon>
        <taxon>malvids</taxon>
        <taxon>Malvales</taxon>
        <taxon>Malvaceae</taxon>
        <taxon>Malvoideae</taxon>
        <taxon>Gossypium</taxon>
    </lineage>
</organism>
<comment type="caution">
    <text evidence="1">The sequence shown here is derived from an EMBL/GenBank/DDBJ whole genome shotgun (WGS) entry which is preliminary data.</text>
</comment>
<reference evidence="2" key="1">
    <citation type="submission" date="2014-09" db="EMBL/GenBank/DDBJ databases">
        <authorList>
            <person name="Mudge J."/>
            <person name="Ramaraj T."/>
            <person name="Lindquist I.E."/>
            <person name="Bharti A.K."/>
            <person name="Sundararajan A."/>
            <person name="Cameron C.T."/>
            <person name="Woodward J.E."/>
            <person name="May G.D."/>
            <person name="Brubaker C."/>
            <person name="Broadhvest J."/>
            <person name="Wilkins T.A."/>
        </authorList>
    </citation>
    <scope>NUCLEOTIDE SEQUENCE</scope>
    <source>
        <strain evidence="2">cv. AKA8401</strain>
    </source>
</reference>
<dbReference type="AlphaFoldDB" id="A0A0B0MTK4"/>
<protein>
    <submittedName>
        <fullName evidence="1">Uncharacterized protein</fullName>
    </submittedName>
</protein>
<accession>A0A0B0MTK4</accession>
<dbReference type="EMBL" id="JRRC01405561">
    <property type="protein sequence ID" value="KHG04110.1"/>
    <property type="molecule type" value="Genomic_DNA"/>
</dbReference>
<name>A0A0B0MTK4_GOSAR</name>
<keyword evidence="2" id="KW-1185">Reference proteome</keyword>
<gene>
    <name evidence="1" type="ORF">F383_29632</name>
</gene>
<sequence length="67" mass="7921">MAVESFISNLVLKQFPSLLRFQALHFDFLSSSHFTTYLQRPCSENKFGTIFLAWFWYPNLVQIHPLP</sequence>
<evidence type="ECO:0000313" key="2">
    <source>
        <dbReference type="Proteomes" id="UP000032142"/>
    </source>
</evidence>